<dbReference type="InterPro" id="IPR009057">
    <property type="entry name" value="Homeodomain-like_sf"/>
</dbReference>
<reference evidence="5 6" key="1">
    <citation type="submission" date="2015-03" db="EMBL/GenBank/DDBJ databases">
        <title>Genome sequencing of Methylobacterium tarhaniae DSM 25844.</title>
        <authorList>
            <person name="Chaudhry V."/>
            <person name="Patil P.B."/>
        </authorList>
    </citation>
    <scope>NUCLEOTIDE SEQUENCE [LARGE SCALE GENOMIC DNA]</scope>
    <source>
        <strain evidence="5 6">DSM 25844</strain>
    </source>
</reference>
<protein>
    <submittedName>
        <fullName evidence="5">Transcriptional regulator</fullName>
    </submittedName>
</protein>
<keyword evidence="1" id="KW-0805">Transcription regulation</keyword>
<dbReference type="InterPro" id="IPR002818">
    <property type="entry name" value="DJ-1/PfpI"/>
</dbReference>
<dbReference type="PATRIC" id="fig|1187852.3.peg.1900"/>
<evidence type="ECO:0000256" key="1">
    <source>
        <dbReference type="ARBA" id="ARBA00023015"/>
    </source>
</evidence>
<dbReference type="SUPFAM" id="SSF46689">
    <property type="entry name" value="Homeodomain-like"/>
    <property type="match status" value="2"/>
</dbReference>
<evidence type="ECO:0000256" key="3">
    <source>
        <dbReference type="ARBA" id="ARBA00023163"/>
    </source>
</evidence>
<accession>A0A0J6SJH5</accession>
<dbReference type="PANTHER" id="PTHR43130">
    <property type="entry name" value="ARAC-FAMILY TRANSCRIPTIONAL REGULATOR"/>
    <property type="match status" value="1"/>
</dbReference>
<keyword evidence="2" id="KW-0238">DNA-binding</keyword>
<dbReference type="Proteomes" id="UP000036449">
    <property type="component" value="Unassembled WGS sequence"/>
</dbReference>
<dbReference type="InterPro" id="IPR018060">
    <property type="entry name" value="HTH_AraC"/>
</dbReference>
<comment type="caution">
    <text evidence="5">The sequence shown here is derived from an EMBL/GenBank/DDBJ whole genome shotgun (WGS) entry which is preliminary data.</text>
</comment>
<sequence length="343" mass="36844">MPFCVEIVPNESVPEPCAFPSTPSGPRVAVLAYDGLCTFEFGVAYEVFGLPRPEAGSHWYRYAVCAAEPGPLRAAGGLTVAVEGGLAVLDEADLVVVPGWRAIDAPVPPDLVRALTAAHARGARLMSLCSGLTVLAATGLLDGRRATTHWRYAEAIAARHPAIALDPGVLYVDEGRILTAAGSAAGIDLCLHVVRGDFGPDLANRVARRLVVPPHREGGQAQFIEAPVLREREAARLGPVIDAMRARLHEDRPLAAMARLAGMSLRTFQRRFLAATGLPPGEWIIAERLRLAREMLERPERVSLADIAAASGFRNPAGLRHHFRSRLGTSPAAYRRSFAGRRS</sequence>
<evidence type="ECO:0000256" key="2">
    <source>
        <dbReference type="ARBA" id="ARBA00023125"/>
    </source>
</evidence>
<dbReference type="Gene3D" id="3.40.50.880">
    <property type="match status" value="1"/>
</dbReference>
<dbReference type="NCBIfam" id="NF006902">
    <property type="entry name" value="PRK09393.1"/>
    <property type="match status" value="1"/>
</dbReference>
<gene>
    <name evidence="5" type="primary">ftrA</name>
    <name evidence="5" type="ORF">VQ03_21965</name>
</gene>
<evidence type="ECO:0000313" key="6">
    <source>
        <dbReference type="Proteomes" id="UP000036449"/>
    </source>
</evidence>
<dbReference type="AlphaFoldDB" id="A0A0J6SJH5"/>
<evidence type="ECO:0000259" key="4">
    <source>
        <dbReference type="PROSITE" id="PS01124"/>
    </source>
</evidence>
<organism evidence="5 6">
    <name type="scientific">Methylobacterium tarhaniae</name>
    <dbReference type="NCBI Taxonomy" id="1187852"/>
    <lineage>
        <taxon>Bacteria</taxon>
        <taxon>Pseudomonadati</taxon>
        <taxon>Pseudomonadota</taxon>
        <taxon>Alphaproteobacteria</taxon>
        <taxon>Hyphomicrobiales</taxon>
        <taxon>Methylobacteriaceae</taxon>
        <taxon>Methylobacterium</taxon>
    </lineage>
</organism>
<dbReference type="RefSeq" id="WP_048453037.1">
    <property type="nucleotide sequence ID" value="NZ_LABZ01000165.1"/>
</dbReference>
<dbReference type="InterPro" id="IPR052158">
    <property type="entry name" value="INH-QAR"/>
</dbReference>
<keyword evidence="3" id="KW-0804">Transcription</keyword>
<dbReference type="InterPro" id="IPR018062">
    <property type="entry name" value="HTH_AraC-typ_CS"/>
</dbReference>
<dbReference type="Pfam" id="PF01965">
    <property type="entry name" value="DJ-1_PfpI"/>
    <property type="match status" value="1"/>
</dbReference>
<dbReference type="InterPro" id="IPR029062">
    <property type="entry name" value="Class_I_gatase-like"/>
</dbReference>
<dbReference type="Pfam" id="PF12833">
    <property type="entry name" value="HTH_18"/>
    <property type="match status" value="1"/>
</dbReference>
<evidence type="ECO:0000313" key="5">
    <source>
        <dbReference type="EMBL" id="KMO35440.1"/>
    </source>
</evidence>
<dbReference type="SMART" id="SM00342">
    <property type="entry name" value="HTH_ARAC"/>
    <property type="match status" value="1"/>
</dbReference>
<dbReference type="CDD" id="cd03137">
    <property type="entry name" value="GATase1_AraC_1"/>
    <property type="match status" value="1"/>
</dbReference>
<dbReference type="GO" id="GO:0003700">
    <property type="term" value="F:DNA-binding transcription factor activity"/>
    <property type="evidence" value="ECO:0007669"/>
    <property type="project" value="InterPro"/>
</dbReference>
<dbReference type="EMBL" id="LABZ01000165">
    <property type="protein sequence ID" value="KMO35440.1"/>
    <property type="molecule type" value="Genomic_DNA"/>
</dbReference>
<keyword evidence="6" id="KW-1185">Reference proteome</keyword>
<dbReference type="PROSITE" id="PS01124">
    <property type="entry name" value="HTH_ARAC_FAMILY_2"/>
    <property type="match status" value="1"/>
</dbReference>
<dbReference type="SUPFAM" id="SSF52317">
    <property type="entry name" value="Class I glutamine amidotransferase-like"/>
    <property type="match status" value="1"/>
</dbReference>
<dbReference type="PANTHER" id="PTHR43130:SF3">
    <property type="entry name" value="HTH-TYPE TRANSCRIPTIONAL REGULATOR RV1931C"/>
    <property type="match status" value="1"/>
</dbReference>
<dbReference type="PROSITE" id="PS00041">
    <property type="entry name" value="HTH_ARAC_FAMILY_1"/>
    <property type="match status" value="1"/>
</dbReference>
<feature type="domain" description="HTH araC/xylS-type" evidence="4">
    <location>
        <begin position="238"/>
        <end position="337"/>
    </location>
</feature>
<dbReference type="Gene3D" id="1.10.10.60">
    <property type="entry name" value="Homeodomain-like"/>
    <property type="match status" value="1"/>
</dbReference>
<proteinExistence type="predicted"/>
<name>A0A0J6SJH5_9HYPH</name>
<dbReference type="GO" id="GO:0043565">
    <property type="term" value="F:sequence-specific DNA binding"/>
    <property type="evidence" value="ECO:0007669"/>
    <property type="project" value="InterPro"/>
</dbReference>